<sequence length="34" mass="3853">MDFTMATWLWLLIPMPLLIVLSGISLFTEKGEGK</sequence>
<feature type="transmembrane region" description="Helical" evidence="1">
    <location>
        <begin position="6"/>
        <end position="28"/>
    </location>
</feature>
<dbReference type="EMBL" id="VDEM01000033">
    <property type="protein sequence ID" value="KAF0823337.1"/>
    <property type="molecule type" value="Genomic_DNA"/>
</dbReference>
<evidence type="ECO:0000313" key="3">
    <source>
        <dbReference type="Proteomes" id="UP000465778"/>
    </source>
</evidence>
<dbReference type="AlphaFoldDB" id="A0A800MVT1"/>
<reference evidence="2 3" key="1">
    <citation type="journal article" date="2020" name="G3 (Bethesda)">
        <title>Whole Genome Sequencing and Comparative Genomics of Two Nematicidal Bacillus Strains Reveals a Wide Range of Possible Virulence Factors.</title>
        <authorList>
            <person name="Susic N."/>
            <person name="Janezic S."/>
            <person name="Rupnik M."/>
            <person name="Geric Stare B."/>
        </authorList>
    </citation>
    <scope>NUCLEOTIDE SEQUENCE [LARGE SCALE GENOMIC DNA]</scope>
    <source>
        <strain evidence="2 3">I-1582</strain>
    </source>
</reference>
<name>A0A800MVT1_CYTFI</name>
<evidence type="ECO:0000313" key="2">
    <source>
        <dbReference type="EMBL" id="KAF0823337.1"/>
    </source>
</evidence>
<keyword evidence="1" id="KW-0812">Transmembrane</keyword>
<gene>
    <name evidence="2" type="ORF">KIS1582_2881</name>
</gene>
<keyword evidence="1" id="KW-0472">Membrane</keyword>
<proteinExistence type="predicted"/>
<protein>
    <submittedName>
        <fullName evidence="2">Uncharacterized protein</fullName>
    </submittedName>
</protein>
<accession>A0A800MVT1</accession>
<organism evidence="2 3">
    <name type="scientific">Cytobacillus firmus</name>
    <name type="common">Bacillus firmus</name>
    <dbReference type="NCBI Taxonomy" id="1399"/>
    <lineage>
        <taxon>Bacteria</taxon>
        <taxon>Bacillati</taxon>
        <taxon>Bacillota</taxon>
        <taxon>Bacilli</taxon>
        <taxon>Bacillales</taxon>
        <taxon>Bacillaceae</taxon>
        <taxon>Cytobacillus</taxon>
    </lineage>
</organism>
<keyword evidence="1" id="KW-1133">Transmembrane helix</keyword>
<dbReference type="Proteomes" id="UP000465778">
    <property type="component" value="Unassembled WGS sequence"/>
</dbReference>
<comment type="caution">
    <text evidence="2">The sequence shown here is derived from an EMBL/GenBank/DDBJ whole genome shotgun (WGS) entry which is preliminary data.</text>
</comment>
<evidence type="ECO:0000256" key="1">
    <source>
        <dbReference type="SAM" id="Phobius"/>
    </source>
</evidence>